<dbReference type="EMBL" id="JARO02015464">
    <property type="protein sequence ID" value="KPP57771.1"/>
    <property type="molecule type" value="Genomic_DNA"/>
</dbReference>
<dbReference type="InterPro" id="IPR000276">
    <property type="entry name" value="GPCR_Rhodpsn"/>
</dbReference>
<dbReference type="PRINTS" id="PR00237">
    <property type="entry name" value="GPCRRHODOPSN"/>
</dbReference>
<dbReference type="AlphaFoldDB" id="A0A0P7T9W3"/>
<feature type="domain" description="G-protein coupled receptors family 1 profile" evidence="10">
    <location>
        <begin position="33"/>
        <end position="125"/>
    </location>
</feature>
<evidence type="ECO:0000313" key="11">
    <source>
        <dbReference type="EMBL" id="KPP57771.1"/>
    </source>
</evidence>
<dbReference type="GO" id="GO:0005886">
    <property type="term" value="C:plasma membrane"/>
    <property type="evidence" value="ECO:0007669"/>
    <property type="project" value="UniProtKB-SubCell"/>
</dbReference>
<keyword evidence="7" id="KW-0675">Receptor</keyword>
<reference evidence="11 12" key="1">
    <citation type="submission" date="2015-08" db="EMBL/GenBank/DDBJ databases">
        <title>The genome of the Asian arowana (Scleropages formosus).</title>
        <authorList>
            <person name="Tan M.H."/>
            <person name="Gan H.M."/>
            <person name="Croft L.J."/>
            <person name="Austin C.M."/>
        </authorList>
    </citation>
    <scope>NUCLEOTIDE SEQUENCE [LARGE SCALE GENOMIC DNA]</scope>
    <source>
        <strain evidence="11">Aro1</strain>
    </source>
</reference>
<dbReference type="PROSITE" id="PS50262">
    <property type="entry name" value="G_PROTEIN_RECEP_F1_2"/>
    <property type="match status" value="1"/>
</dbReference>
<evidence type="ECO:0000256" key="9">
    <source>
        <dbReference type="SAM" id="Phobius"/>
    </source>
</evidence>
<proteinExistence type="predicted"/>
<keyword evidence="5" id="KW-0297">G-protein coupled receptor</keyword>
<evidence type="ECO:0000256" key="1">
    <source>
        <dbReference type="ARBA" id="ARBA00004651"/>
    </source>
</evidence>
<evidence type="ECO:0000313" key="12">
    <source>
        <dbReference type="Proteomes" id="UP000034805"/>
    </source>
</evidence>
<dbReference type="Pfam" id="PF00001">
    <property type="entry name" value="7tm_1"/>
    <property type="match status" value="1"/>
</dbReference>
<dbReference type="InterPro" id="IPR017452">
    <property type="entry name" value="GPCR_Rhodpsn_7TM"/>
</dbReference>
<dbReference type="GO" id="GO:0004977">
    <property type="term" value="F:melanocortin receptor activity"/>
    <property type="evidence" value="ECO:0007669"/>
    <property type="project" value="InterPro"/>
</dbReference>
<keyword evidence="3 9" id="KW-0812">Transmembrane</keyword>
<organism evidence="11 12">
    <name type="scientific">Scleropages formosus</name>
    <name type="common">Asian bonytongue</name>
    <name type="synonym">Osteoglossum formosum</name>
    <dbReference type="NCBI Taxonomy" id="113540"/>
    <lineage>
        <taxon>Eukaryota</taxon>
        <taxon>Metazoa</taxon>
        <taxon>Chordata</taxon>
        <taxon>Craniata</taxon>
        <taxon>Vertebrata</taxon>
        <taxon>Euteleostomi</taxon>
        <taxon>Actinopterygii</taxon>
        <taxon>Neopterygii</taxon>
        <taxon>Teleostei</taxon>
        <taxon>Osteoglossocephala</taxon>
        <taxon>Osteoglossomorpha</taxon>
        <taxon>Osteoglossiformes</taxon>
        <taxon>Osteoglossidae</taxon>
        <taxon>Scleropages</taxon>
    </lineage>
</organism>
<dbReference type="PRINTS" id="PR00534">
    <property type="entry name" value="MCRFAMILY"/>
</dbReference>
<comment type="subcellular location">
    <subcellularLocation>
        <location evidence="1">Cell membrane</location>
        <topology evidence="1">Multi-pass membrane protein</topology>
    </subcellularLocation>
</comment>
<evidence type="ECO:0000256" key="2">
    <source>
        <dbReference type="ARBA" id="ARBA00022475"/>
    </source>
</evidence>
<feature type="transmembrane region" description="Helical" evidence="9">
    <location>
        <begin position="49"/>
        <end position="77"/>
    </location>
</feature>
<feature type="transmembrane region" description="Helical" evidence="9">
    <location>
        <begin position="97"/>
        <end position="118"/>
    </location>
</feature>
<dbReference type="Gene3D" id="1.20.1070.10">
    <property type="entry name" value="Rhodopsin 7-helix transmembrane proteins"/>
    <property type="match status" value="1"/>
</dbReference>
<keyword evidence="4 9" id="KW-1133">Transmembrane helix</keyword>
<evidence type="ECO:0000256" key="7">
    <source>
        <dbReference type="ARBA" id="ARBA00023170"/>
    </source>
</evidence>
<accession>A0A0P7T9W3</accession>
<evidence type="ECO:0000256" key="5">
    <source>
        <dbReference type="ARBA" id="ARBA00023040"/>
    </source>
</evidence>
<evidence type="ECO:0000256" key="6">
    <source>
        <dbReference type="ARBA" id="ARBA00023136"/>
    </source>
</evidence>
<dbReference type="PANTHER" id="PTHR22750">
    <property type="entry name" value="G-PROTEIN COUPLED RECEPTOR"/>
    <property type="match status" value="1"/>
</dbReference>
<gene>
    <name evidence="11" type="ORF">Z043_124474</name>
</gene>
<keyword evidence="6 9" id="KW-0472">Membrane</keyword>
<name>A0A0P7T9W3_SCLFO</name>
<protein>
    <recommendedName>
        <fullName evidence="10">G-protein coupled receptors family 1 profile domain-containing protein</fullName>
    </recommendedName>
</protein>
<dbReference type="SUPFAM" id="SSF81321">
    <property type="entry name" value="Family A G protein-coupled receptor-like"/>
    <property type="match status" value="1"/>
</dbReference>
<feature type="transmembrane region" description="Helical" evidence="9">
    <location>
        <begin position="22"/>
        <end position="42"/>
    </location>
</feature>
<evidence type="ECO:0000256" key="4">
    <source>
        <dbReference type="ARBA" id="ARBA00022989"/>
    </source>
</evidence>
<evidence type="ECO:0000256" key="8">
    <source>
        <dbReference type="ARBA" id="ARBA00023224"/>
    </source>
</evidence>
<comment type="caution">
    <text evidence="11">The sequence shown here is derived from an EMBL/GenBank/DDBJ whole genome shotgun (WGS) entry which is preliminary data.</text>
</comment>
<sequence length="125" mass="14023">MACDPAADKREQDEHVRDATEVFLSLGIISLLVNILVISAVVKNKNLHYPMYFFVCSLAVADMLVSVSNAWESIVIYLLRTRQLVVDDDLTRHMDNVFDSMICISVVASIYSLLAITVDHCVTIF</sequence>
<keyword evidence="8" id="KW-0807">Transducer</keyword>
<evidence type="ECO:0000256" key="3">
    <source>
        <dbReference type="ARBA" id="ARBA00022692"/>
    </source>
</evidence>
<keyword evidence="2" id="KW-1003">Cell membrane</keyword>
<dbReference type="Proteomes" id="UP000034805">
    <property type="component" value="Unassembled WGS sequence"/>
</dbReference>
<evidence type="ECO:0000259" key="10">
    <source>
        <dbReference type="PROSITE" id="PS50262"/>
    </source>
</evidence>
<dbReference type="InterPro" id="IPR001671">
    <property type="entry name" value="Melcrt_ACTH_rcpt"/>
</dbReference>